<evidence type="ECO:0000313" key="2">
    <source>
        <dbReference type="Proteomes" id="UP000027581"/>
    </source>
</evidence>
<accession>A0A060RZ63</accession>
<reference evidence="1" key="2">
    <citation type="submission" date="2014-05" db="EMBL/GenBank/DDBJ databases">
        <title>The genome sequences of chimpanzee malaria parasites reveal the path to human adaptation.</title>
        <authorList>
            <person name="Otto T.D."/>
            <person name="Rayner J.C."/>
            <person name="Boehme U."/>
            <person name="Pain A."/>
            <person name="Spottiswoode N."/>
            <person name="Sanders M."/>
            <person name="Quail M."/>
            <person name="Ollomo B."/>
            <person name="Renaud F."/>
            <person name="Thomas A.W."/>
            <person name="Prugnolle F."/>
            <person name="Conway D.J."/>
            <person name="Newbold C."/>
            <person name="Berriman M."/>
        </authorList>
    </citation>
    <scope>NUCLEOTIDE SEQUENCE [LARGE SCALE GENOMIC DNA]</scope>
    <source>
        <strain evidence="1">CDC</strain>
    </source>
</reference>
<dbReference type="Proteomes" id="UP000027581">
    <property type="component" value="Unassembled WGS sequence"/>
</dbReference>
<evidence type="ECO:0000313" key="1">
    <source>
        <dbReference type="EMBL" id="CDO64899.1"/>
    </source>
</evidence>
<gene>
    <name evidence="1" type="ORF">PRCDC_1107300</name>
</gene>
<keyword evidence="2" id="KW-1185">Reference proteome</keyword>
<dbReference type="EMBL" id="HG810772">
    <property type="protein sequence ID" value="CDO64899.1"/>
    <property type="molecule type" value="Genomic_DNA"/>
</dbReference>
<reference evidence="1" key="1">
    <citation type="submission" date="2014-01" db="EMBL/GenBank/DDBJ databases">
        <authorList>
            <person name="Aslett M."/>
        </authorList>
    </citation>
    <scope>NUCLEOTIDE SEQUENCE</scope>
    <source>
        <strain evidence="1">CDC</strain>
    </source>
</reference>
<proteinExistence type="predicted"/>
<organism evidence="1 2">
    <name type="scientific">Plasmodium reichenowi</name>
    <dbReference type="NCBI Taxonomy" id="5854"/>
    <lineage>
        <taxon>Eukaryota</taxon>
        <taxon>Sar</taxon>
        <taxon>Alveolata</taxon>
        <taxon>Apicomplexa</taxon>
        <taxon>Aconoidasida</taxon>
        <taxon>Haemosporida</taxon>
        <taxon>Plasmodiidae</taxon>
        <taxon>Plasmodium</taxon>
        <taxon>Plasmodium (Laverania)</taxon>
    </lineage>
</organism>
<sequence length="155" mass="18508">MGNTFSSHDEKERRGFILLPENYIRYNLNEDNYKKCEENKVKKNIEKEKILKNDLSIKNNKSIHENAHYELNEAMINDLIKENELYIKNYKDELININQDSIKIPQTKNECSHSENNIYNCLKSMNESTFGFLNSYSRCYKYLREYESCVQGIKI</sequence>
<protein>
    <submittedName>
        <fullName evidence="1">Uncharacterized protein</fullName>
    </submittedName>
</protein>
<dbReference type="VEuPathDB" id="PlasmoDB:PRG01_1106000"/>
<name>A0A060RZ63_PLARE</name>
<dbReference type="PhylomeDB" id="A0A060RZ63"/>
<dbReference type="VEuPathDB" id="PlasmoDB:PRCDC_1107300"/>
<dbReference type="AlphaFoldDB" id="A0A060RZ63"/>